<proteinExistence type="predicted"/>
<dbReference type="RefSeq" id="WP_273474182.1">
    <property type="nucleotide sequence ID" value="NZ_JACCHL010000001.1"/>
</dbReference>
<dbReference type="Proteomes" id="UP000584931">
    <property type="component" value="Unassembled WGS sequence"/>
</dbReference>
<dbReference type="AlphaFoldDB" id="A0A7Z0BN49"/>
<evidence type="ECO:0000313" key="1">
    <source>
        <dbReference type="EMBL" id="NYH55129.1"/>
    </source>
</evidence>
<protein>
    <submittedName>
        <fullName evidence="1">Uncharacterized protein</fullName>
    </submittedName>
</protein>
<sequence length="42" mass="4507">MSPAERLQSLFAALAALAGLAAQACWGPSARRPSTWYCPPCW</sequence>
<dbReference type="PROSITE" id="PS51257">
    <property type="entry name" value="PROKAR_LIPOPROTEIN"/>
    <property type="match status" value="1"/>
</dbReference>
<evidence type="ECO:0000313" key="2">
    <source>
        <dbReference type="Proteomes" id="UP000584931"/>
    </source>
</evidence>
<comment type="caution">
    <text evidence="1">The sequence shown here is derived from an EMBL/GenBank/DDBJ whole genome shotgun (WGS) entry which is preliminary data.</text>
</comment>
<organism evidence="1 2">
    <name type="scientific">Nocardiopsis sinuspersici</name>
    <dbReference type="NCBI Taxonomy" id="501010"/>
    <lineage>
        <taxon>Bacteria</taxon>
        <taxon>Bacillati</taxon>
        <taxon>Actinomycetota</taxon>
        <taxon>Actinomycetes</taxon>
        <taxon>Streptosporangiales</taxon>
        <taxon>Nocardiopsidaceae</taxon>
        <taxon>Nocardiopsis</taxon>
    </lineage>
</organism>
<reference evidence="1 2" key="1">
    <citation type="submission" date="2020-07" db="EMBL/GenBank/DDBJ databases">
        <title>Sequencing the genomes of 1000 actinobacteria strains.</title>
        <authorList>
            <person name="Klenk H.-P."/>
        </authorList>
    </citation>
    <scope>NUCLEOTIDE SEQUENCE [LARGE SCALE GENOMIC DNA]</scope>
    <source>
        <strain evidence="1 2">DSM 45278</strain>
    </source>
</reference>
<dbReference type="EMBL" id="JACCHL010000001">
    <property type="protein sequence ID" value="NYH55129.1"/>
    <property type="molecule type" value="Genomic_DNA"/>
</dbReference>
<name>A0A7Z0BN49_9ACTN</name>
<gene>
    <name evidence="1" type="ORF">HNR06_004718</name>
</gene>
<accession>A0A7Z0BN49</accession>